<proteinExistence type="predicted"/>
<sequence precursor="true">MDRRIACLVVVAVLTAGSSALHSEETADDSNRKTTSHWLDVAEEVAKRQRLFNPSAPDKPFKLHEQAIFRHTQSVRGDDIGAVFLWTAPASERPAAIGVFFAWSQGRMRNVMEEFHSFHSGPIRREAAGHPTWDCPDAGLQWNRADNLPAPDSDIRRVKLQARQFPRRLGVKTTTSQGQNWELRSVPKPFYEYTDIDSGIQYGAIFGFCQGTDTELLVAVEARQVDDERAWYYALAPFSDYQIQVDLPDGKTWNSPDGALGENGKPHFWGAVERRPKPEFER</sequence>
<evidence type="ECO:0000256" key="2">
    <source>
        <dbReference type="SAM" id="SignalP"/>
    </source>
</evidence>
<protein>
    <recommendedName>
        <fullName evidence="5">Carbohydrate-binding domain-containing protein</fullName>
    </recommendedName>
</protein>
<feature type="chain" id="PRO_5021740676" description="Carbohydrate-binding domain-containing protein" evidence="2">
    <location>
        <begin position="24"/>
        <end position="282"/>
    </location>
</feature>
<dbReference type="OrthoDB" id="245195at2"/>
<dbReference type="KEGG" id="snep:Enr13x_51790"/>
<evidence type="ECO:0000313" key="3">
    <source>
        <dbReference type="EMBL" id="QDV45303.1"/>
    </source>
</evidence>
<name>A0A518HWU0_9BACT</name>
<feature type="compositionally biased region" description="Basic and acidic residues" evidence="1">
    <location>
        <begin position="272"/>
        <end position="282"/>
    </location>
</feature>
<organism evidence="3 4">
    <name type="scientific">Stieleria neptunia</name>
    <dbReference type="NCBI Taxonomy" id="2527979"/>
    <lineage>
        <taxon>Bacteria</taxon>
        <taxon>Pseudomonadati</taxon>
        <taxon>Planctomycetota</taxon>
        <taxon>Planctomycetia</taxon>
        <taxon>Pirellulales</taxon>
        <taxon>Pirellulaceae</taxon>
        <taxon>Stieleria</taxon>
    </lineage>
</organism>
<reference evidence="3 4" key="1">
    <citation type="submission" date="2019-03" db="EMBL/GenBank/DDBJ databases">
        <title>Deep-cultivation of Planctomycetes and their phenomic and genomic characterization uncovers novel biology.</title>
        <authorList>
            <person name="Wiegand S."/>
            <person name="Jogler M."/>
            <person name="Boedeker C."/>
            <person name="Pinto D."/>
            <person name="Vollmers J."/>
            <person name="Rivas-Marin E."/>
            <person name="Kohn T."/>
            <person name="Peeters S.H."/>
            <person name="Heuer A."/>
            <person name="Rast P."/>
            <person name="Oberbeckmann S."/>
            <person name="Bunk B."/>
            <person name="Jeske O."/>
            <person name="Meyerdierks A."/>
            <person name="Storesund J.E."/>
            <person name="Kallscheuer N."/>
            <person name="Luecker S."/>
            <person name="Lage O.M."/>
            <person name="Pohl T."/>
            <person name="Merkel B.J."/>
            <person name="Hornburger P."/>
            <person name="Mueller R.-W."/>
            <person name="Bruemmer F."/>
            <person name="Labrenz M."/>
            <person name="Spormann A.M."/>
            <person name="Op den Camp H."/>
            <person name="Overmann J."/>
            <person name="Amann R."/>
            <person name="Jetten M.S.M."/>
            <person name="Mascher T."/>
            <person name="Medema M.H."/>
            <person name="Devos D.P."/>
            <person name="Kaster A.-K."/>
            <person name="Ovreas L."/>
            <person name="Rohde M."/>
            <person name="Galperin M.Y."/>
            <person name="Jogler C."/>
        </authorList>
    </citation>
    <scope>NUCLEOTIDE SEQUENCE [LARGE SCALE GENOMIC DNA]</scope>
    <source>
        <strain evidence="3 4">Enr13</strain>
    </source>
</reference>
<keyword evidence="4" id="KW-1185">Reference proteome</keyword>
<feature type="signal peptide" evidence="2">
    <location>
        <begin position="1"/>
        <end position="23"/>
    </location>
</feature>
<evidence type="ECO:0000256" key="1">
    <source>
        <dbReference type="SAM" id="MobiDB-lite"/>
    </source>
</evidence>
<evidence type="ECO:0008006" key="5">
    <source>
        <dbReference type="Google" id="ProtNLM"/>
    </source>
</evidence>
<keyword evidence="2" id="KW-0732">Signal</keyword>
<feature type="region of interest" description="Disordered" evidence="1">
    <location>
        <begin position="259"/>
        <end position="282"/>
    </location>
</feature>
<dbReference type="EMBL" id="CP037423">
    <property type="protein sequence ID" value="QDV45303.1"/>
    <property type="molecule type" value="Genomic_DNA"/>
</dbReference>
<accession>A0A518HWU0</accession>
<gene>
    <name evidence="3" type="ORF">Enr13x_51790</name>
</gene>
<dbReference type="RefSeq" id="WP_145389491.1">
    <property type="nucleotide sequence ID" value="NZ_CP037423.1"/>
</dbReference>
<evidence type="ECO:0000313" key="4">
    <source>
        <dbReference type="Proteomes" id="UP000319004"/>
    </source>
</evidence>
<dbReference type="AlphaFoldDB" id="A0A518HWU0"/>
<dbReference type="Proteomes" id="UP000319004">
    <property type="component" value="Chromosome"/>
</dbReference>